<keyword evidence="2" id="KW-1185">Reference proteome</keyword>
<comment type="caution">
    <text evidence="1">The sequence shown here is derived from an EMBL/GenBank/DDBJ whole genome shotgun (WGS) entry which is preliminary data.</text>
</comment>
<protein>
    <submittedName>
        <fullName evidence="1">Uncharacterized protein</fullName>
    </submittedName>
</protein>
<dbReference type="AlphaFoldDB" id="A0AAD9TTC5"/>
<name>A0AAD9TTC5_9ROSI</name>
<proteinExistence type="predicted"/>
<sequence length="172" mass="18717">MKWSQSATNAVVECGNGELLRGLSLNSNFFNGDSVVRDVNGEDDRVAGQDPVLVVAGPEGPSNINVMKIASGSGKGNIQKGKRGLGCDSDTNEMIIKVAEFSMVELPIAFNSSKIRKVRASCLAVRSHGMKTRNSKFNWPRILGEQIITVIDLGFDFYDKDVRMADVFTEAM</sequence>
<dbReference type="Proteomes" id="UP001280121">
    <property type="component" value="Unassembled WGS sequence"/>
</dbReference>
<dbReference type="EMBL" id="JANJYI010000007">
    <property type="protein sequence ID" value="KAK2641563.1"/>
    <property type="molecule type" value="Genomic_DNA"/>
</dbReference>
<evidence type="ECO:0000313" key="1">
    <source>
        <dbReference type="EMBL" id="KAK2641563.1"/>
    </source>
</evidence>
<accession>A0AAD9TTC5</accession>
<reference evidence="1" key="1">
    <citation type="journal article" date="2023" name="Plant J.">
        <title>Genome sequences and population genomics provide insights into the demographic history, inbreeding, and mutation load of two 'living fossil' tree species of Dipteronia.</title>
        <authorList>
            <person name="Feng Y."/>
            <person name="Comes H.P."/>
            <person name="Chen J."/>
            <person name="Zhu S."/>
            <person name="Lu R."/>
            <person name="Zhang X."/>
            <person name="Li P."/>
            <person name="Qiu J."/>
            <person name="Olsen K.M."/>
            <person name="Qiu Y."/>
        </authorList>
    </citation>
    <scope>NUCLEOTIDE SEQUENCE</scope>
    <source>
        <strain evidence="1">KIB01</strain>
    </source>
</reference>
<gene>
    <name evidence="1" type="ORF">Ddye_023326</name>
</gene>
<evidence type="ECO:0000313" key="2">
    <source>
        <dbReference type="Proteomes" id="UP001280121"/>
    </source>
</evidence>
<organism evidence="1 2">
    <name type="scientific">Dipteronia dyeriana</name>
    <dbReference type="NCBI Taxonomy" id="168575"/>
    <lineage>
        <taxon>Eukaryota</taxon>
        <taxon>Viridiplantae</taxon>
        <taxon>Streptophyta</taxon>
        <taxon>Embryophyta</taxon>
        <taxon>Tracheophyta</taxon>
        <taxon>Spermatophyta</taxon>
        <taxon>Magnoliopsida</taxon>
        <taxon>eudicotyledons</taxon>
        <taxon>Gunneridae</taxon>
        <taxon>Pentapetalae</taxon>
        <taxon>rosids</taxon>
        <taxon>malvids</taxon>
        <taxon>Sapindales</taxon>
        <taxon>Sapindaceae</taxon>
        <taxon>Hippocastanoideae</taxon>
        <taxon>Acereae</taxon>
        <taxon>Dipteronia</taxon>
    </lineage>
</organism>